<protein>
    <submittedName>
        <fullName evidence="1">Uncharacterized protein</fullName>
    </submittedName>
</protein>
<accession>A0A9P6B097</accession>
<evidence type="ECO:0000313" key="1">
    <source>
        <dbReference type="EMBL" id="KAF9514006.1"/>
    </source>
</evidence>
<dbReference type="EMBL" id="MU128966">
    <property type="protein sequence ID" value="KAF9514006.1"/>
    <property type="molecule type" value="Genomic_DNA"/>
</dbReference>
<gene>
    <name evidence="1" type="ORF">BS47DRAFT_1362083</name>
</gene>
<comment type="caution">
    <text evidence="1">The sequence shown here is derived from an EMBL/GenBank/DDBJ whole genome shotgun (WGS) entry which is preliminary data.</text>
</comment>
<name>A0A9P6B097_9AGAM</name>
<organism evidence="1 2">
    <name type="scientific">Hydnum rufescens UP504</name>
    <dbReference type="NCBI Taxonomy" id="1448309"/>
    <lineage>
        <taxon>Eukaryota</taxon>
        <taxon>Fungi</taxon>
        <taxon>Dikarya</taxon>
        <taxon>Basidiomycota</taxon>
        <taxon>Agaricomycotina</taxon>
        <taxon>Agaricomycetes</taxon>
        <taxon>Cantharellales</taxon>
        <taxon>Hydnaceae</taxon>
        <taxon>Hydnum</taxon>
    </lineage>
</organism>
<proteinExistence type="predicted"/>
<reference evidence="1" key="1">
    <citation type="journal article" date="2020" name="Nat. Commun.">
        <title>Large-scale genome sequencing of mycorrhizal fungi provides insights into the early evolution of symbiotic traits.</title>
        <authorList>
            <person name="Miyauchi S."/>
            <person name="Kiss E."/>
            <person name="Kuo A."/>
            <person name="Drula E."/>
            <person name="Kohler A."/>
            <person name="Sanchez-Garcia M."/>
            <person name="Morin E."/>
            <person name="Andreopoulos B."/>
            <person name="Barry K.W."/>
            <person name="Bonito G."/>
            <person name="Buee M."/>
            <person name="Carver A."/>
            <person name="Chen C."/>
            <person name="Cichocki N."/>
            <person name="Clum A."/>
            <person name="Culley D."/>
            <person name="Crous P.W."/>
            <person name="Fauchery L."/>
            <person name="Girlanda M."/>
            <person name="Hayes R.D."/>
            <person name="Keri Z."/>
            <person name="LaButti K."/>
            <person name="Lipzen A."/>
            <person name="Lombard V."/>
            <person name="Magnuson J."/>
            <person name="Maillard F."/>
            <person name="Murat C."/>
            <person name="Nolan M."/>
            <person name="Ohm R.A."/>
            <person name="Pangilinan J."/>
            <person name="Pereira M.F."/>
            <person name="Perotto S."/>
            <person name="Peter M."/>
            <person name="Pfister S."/>
            <person name="Riley R."/>
            <person name="Sitrit Y."/>
            <person name="Stielow J.B."/>
            <person name="Szollosi G."/>
            <person name="Zifcakova L."/>
            <person name="Stursova M."/>
            <person name="Spatafora J.W."/>
            <person name="Tedersoo L."/>
            <person name="Vaario L.M."/>
            <person name="Yamada A."/>
            <person name="Yan M."/>
            <person name="Wang P."/>
            <person name="Xu J."/>
            <person name="Bruns T."/>
            <person name="Baldrian P."/>
            <person name="Vilgalys R."/>
            <person name="Dunand C."/>
            <person name="Henrissat B."/>
            <person name="Grigoriev I.V."/>
            <person name="Hibbett D."/>
            <person name="Nagy L.G."/>
            <person name="Martin F.M."/>
        </authorList>
    </citation>
    <scope>NUCLEOTIDE SEQUENCE</scope>
    <source>
        <strain evidence="1">UP504</strain>
    </source>
</reference>
<dbReference type="Proteomes" id="UP000886523">
    <property type="component" value="Unassembled WGS sequence"/>
</dbReference>
<evidence type="ECO:0000313" key="2">
    <source>
        <dbReference type="Proteomes" id="UP000886523"/>
    </source>
</evidence>
<keyword evidence="2" id="KW-1185">Reference proteome</keyword>
<sequence length="202" mass="23356">MAAVLSPVEMLPPDAELGHKHMYWFADVYDQNVWGAMHSIFWQKDLTAEDWQLHYQSLVPLSIENMELVLSFLHQEEASPQGSRQLPSHPTDTASQQQFNVALTTLQTHFRWNRQVWVQYMTPRPGQHLNGVDSDMRGHQWMLEFNKNLDLMKRDLQYPVVTKSPIITAAAALTGYLPNRALLLNFIMNLWNSESVPVEVLE</sequence>
<dbReference type="AlphaFoldDB" id="A0A9P6B097"/>